<feature type="domain" description="F-box" evidence="1">
    <location>
        <begin position="1"/>
        <end position="48"/>
    </location>
</feature>
<proteinExistence type="predicted"/>
<name>A0A5C3KX09_COPMA</name>
<dbReference type="Gene3D" id="1.20.1280.50">
    <property type="match status" value="1"/>
</dbReference>
<dbReference type="AlphaFoldDB" id="A0A5C3KX09"/>
<organism evidence="2 3">
    <name type="scientific">Coprinopsis marcescibilis</name>
    <name type="common">Agaric fungus</name>
    <name type="synonym">Psathyrella marcescibilis</name>
    <dbReference type="NCBI Taxonomy" id="230819"/>
    <lineage>
        <taxon>Eukaryota</taxon>
        <taxon>Fungi</taxon>
        <taxon>Dikarya</taxon>
        <taxon>Basidiomycota</taxon>
        <taxon>Agaricomycotina</taxon>
        <taxon>Agaricomycetes</taxon>
        <taxon>Agaricomycetidae</taxon>
        <taxon>Agaricales</taxon>
        <taxon>Agaricineae</taxon>
        <taxon>Psathyrellaceae</taxon>
        <taxon>Coprinopsis</taxon>
    </lineage>
</organism>
<dbReference type="SUPFAM" id="SSF81383">
    <property type="entry name" value="F-box domain"/>
    <property type="match status" value="1"/>
</dbReference>
<keyword evidence="3" id="KW-1185">Reference proteome</keyword>
<dbReference type="Proteomes" id="UP000307440">
    <property type="component" value="Unassembled WGS sequence"/>
</dbReference>
<dbReference type="PROSITE" id="PS50181">
    <property type="entry name" value="FBOX"/>
    <property type="match status" value="1"/>
</dbReference>
<evidence type="ECO:0000313" key="3">
    <source>
        <dbReference type="Proteomes" id="UP000307440"/>
    </source>
</evidence>
<accession>A0A5C3KX09</accession>
<reference evidence="2 3" key="1">
    <citation type="journal article" date="2019" name="Nat. Ecol. Evol.">
        <title>Megaphylogeny resolves global patterns of mushroom evolution.</title>
        <authorList>
            <person name="Varga T."/>
            <person name="Krizsan K."/>
            <person name="Foldi C."/>
            <person name="Dima B."/>
            <person name="Sanchez-Garcia M."/>
            <person name="Sanchez-Ramirez S."/>
            <person name="Szollosi G.J."/>
            <person name="Szarkandi J.G."/>
            <person name="Papp V."/>
            <person name="Albert L."/>
            <person name="Andreopoulos W."/>
            <person name="Angelini C."/>
            <person name="Antonin V."/>
            <person name="Barry K.W."/>
            <person name="Bougher N.L."/>
            <person name="Buchanan P."/>
            <person name="Buyck B."/>
            <person name="Bense V."/>
            <person name="Catcheside P."/>
            <person name="Chovatia M."/>
            <person name="Cooper J."/>
            <person name="Damon W."/>
            <person name="Desjardin D."/>
            <person name="Finy P."/>
            <person name="Geml J."/>
            <person name="Haridas S."/>
            <person name="Hughes K."/>
            <person name="Justo A."/>
            <person name="Karasinski D."/>
            <person name="Kautmanova I."/>
            <person name="Kiss B."/>
            <person name="Kocsube S."/>
            <person name="Kotiranta H."/>
            <person name="LaButti K.M."/>
            <person name="Lechner B.E."/>
            <person name="Liimatainen K."/>
            <person name="Lipzen A."/>
            <person name="Lukacs Z."/>
            <person name="Mihaltcheva S."/>
            <person name="Morgado L.N."/>
            <person name="Niskanen T."/>
            <person name="Noordeloos M.E."/>
            <person name="Ohm R.A."/>
            <person name="Ortiz-Santana B."/>
            <person name="Ovrebo C."/>
            <person name="Racz N."/>
            <person name="Riley R."/>
            <person name="Savchenko A."/>
            <person name="Shiryaev A."/>
            <person name="Soop K."/>
            <person name="Spirin V."/>
            <person name="Szebenyi C."/>
            <person name="Tomsovsky M."/>
            <person name="Tulloss R.E."/>
            <person name="Uehling J."/>
            <person name="Grigoriev I.V."/>
            <person name="Vagvolgyi C."/>
            <person name="Papp T."/>
            <person name="Martin F.M."/>
            <person name="Miettinen O."/>
            <person name="Hibbett D.S."/>
            <person name="Nagy L.G."/>
        </authorList>
    </citation>
    <scope>NUCLEOTIDE SEQUENCE [LARGE SCALE GENOMIC DNA]</scope>
    <source>
        <strain evidence="2 3">CBS 121175</strain>
    </source>
</reference>
<dbReference type="STRING" id="230819.A0A5C3KX09"/>
<evidence type="ECO:0000313" key="2">
    <source>
        <dbReference type="EMBL" id="TFK24954.1"/>
    </source>
</evidence>
<dbReference type="Pfam" id="PF00646">
    <property type="entry name" value="F-box"/>
    <property type="match status" value="1"/>
</dbReference>
<gene>
    <name evidence="2" type="ORF">FA15DRAFT_669012</name>
</gene>
<dbReference type="InterPro" id="IPR001810">
    <property type="entry name" value="F-box_dom"/>
</dbReference>
<dbReference type="EMBL" id="ML210192">
    <property type="protein sequence ID" value="TFK24954.1"/>
    <property type="molecule type" value="Genomic_DNA"/>
</dbReference>
<sequence length="380" mass="43402">MLTDLPLEILESILILCDPQDISRTAQTCQFFRCLMYRSLDEAIWRENLTKTLDDPRQCSGLLGEERPFVSWRKEVQRITRAGSLIKRMSIGRPGELADVLQTLLDLVTYTAITPGPSNGHCLSKNRAEVRALLDNGWIDFVKGEAQSLSPKEWQLLNRLHTYYGLTPDDISSKPARAVSRSYVYNMRNYTWDNEFGPYDDDGNVNWVHVNAIRHLVAAHLVSIDIVGDADPFPAIKPSPEKHNSLSLPYIQPRSPADIGCSNENDWAGVEGRWVVAFCFCDHSHLLVFNQFIDRRGFPEDTTMFELDEFQEVFRLMRVNIRITSTEHDPKNPAKPTLYFAGAMADLNNSVMTGNVKMTKDGNVRWRFVCPVCQHLFHRP</sequence>
<protein>
    <recommendedName>
        <fullName evidence="1">F-box domain-containing protein</fullName>
    </recommendedName>
</protein>
<dbReference type="CDD" id="cd09917">
    <property type="entry name" value="F-box_SF"/>
    <property type="match status" value="1"/>
</dbReference>
<dbReference type="OrthoDB" id="3226064at2759"/>
<dbReference type="InterPro" id="IPR036047">
    <property type="entry name" value="F-box-like_dom_sf"/>
</dbReference>
<evidence type="ECO:0000259" key="1">
    <source>
        <dbReference type="PROSITE" id="PS50181"/>
    </source>
</evidence>